<dbReference type="Proteomes" id="UP000305095">
    <property type="component" value="Unassembled WGS sequence"/>
</dbReference>
<evidence type="ECO:0000256" key="5">
    <source>
        <dbReference type="ARBA" id="ARBA00022741"/>
    </source>
</evidence>
<dbReference type="InterPro" id="IPR003439">
    <property type="entry name" value="ABC_transporter-like_ATP-bd"/>
</dbReference>
<evidence type="ECO:0000256" key="8">
    <source>
        <dbReference type="ARBA" id="ARBA00023136"/>
    </source>
</evidence>
<comment type="function">
    <text evidence="9">Involved in beta-(1--&gt;2)glucan export. Transmembrane domains (TMD) form a pore in the inner membrane and the ATP-binding domain (NBD) is responsible for energy generation.</text>
</comment>
<keyword evidence="1" id="KW-0813">Transport</keyword>
<dbReference type="InterPro" id="IPR011868">
    <property type="entry name" value="ModC_ABC_ATP-bd"/>
</dbReference>
<keyword evidence="4" id="KW-0997">Cell inner membrane</keyword>
<dbReference type="InterPro" id="IPR008995">
    <property type="entry name" value="Mo/tungstate-bd_C_term_dom"/>
</dbReference>
<dbReference type="NCBIfam" id="TIGR02142">
    <property type="entry name" value="modC_ABC"/>
    <property type="match status" value="1"/>
</dbReference>
<proteinExistence type="predicted"/>
<feature type="domain" description="Mop" evidence="12">
    <location>
        <begin position="300"/>
        <end position="370"/>
    </location>
</feature>
<keyword evidence="2" id="KW-1003">Cell membrane</keyword>
<evidence type="ECO:0000256" key="7">
    <source>
        <dbReference type="ARBA" id="ARBA00022967"/>
    </source>
</evidence>
<dbReference type="PANTHER" id="PTHR43514">
    <property type="entry name" value="ABC TRANSPORTER I FAMILY MEMBER 10"/>
    <property type="match status" value="1"/>
</dbReference>
<dbReference type="InterPro" id="IPR003593">
    <property type="entry name" value="AAA+_ATPase"/>
</dbReference>
<dbReference type="PANTHER" id="PTHR43514:SF10">
    <property type="entry name" value="MOLYBDENUM IMPORT ATP-BINDING PROTEIN MODC 2"/>
    <property type="match status" value="1"/>
</dbReference>
<dbReference type="PROSITE" id="PS51866">
    <property type="entry name" value="MOP"/>
    <property type="match status" value="1"/>
</dbReference>
<dbReference type="AlphaFoldDB" id="A0A4V6CXF6"/>
<reference evidence="13 14" key="1">
    <citation type="submission" date="2019-05" db="EMBL/GenBank/DDBJ databases">
        <title>Draft Genome of Bradyrhizobium elkanii strain SEMIA 938, Used in Commercial Inoculants for Lupinus spp. in Brazil.</title>
        <authorList>
            <person name="Hungria M."/>
            <person name="Delamuta J.R.M."/>
            <person name="Ribeiro R.A."/>
            <person name="Nogueira M.A."/>
        </authorList>
    </citation>
    <scope>NUCLEOTIDE SEQUENCE [LARGE SCALE GENOMIC DNA]</scope>
    <source>
        <strain evidence="13 14">Semia 938</strain>
    </source>
</reference>
<dbReference type="SUPFAM" id="SSF50331">
    <property type="entry name" value="MOP-like"/>
    <property type="match status" value="1"/>
</dbReference>
<dbReference type="PROSITE" id="PS50893">
    <property type="entry name" value="ABC_TRANSPORTER_2"/>
    <property type="match status" value="1"/>
</dbReference>
<dbReference type="GO" id="GO:0140359">
    <property type="term" value="F:ABC-type transporter activity"/>
    <property type="evidence" value="ECO:0007669"/>
    <property type="project" value="InterPro"/>
</dbReference>
<feature type="domain" description="ABC transporter" evidence="11">
    <location>
        <begin position="13"/>
        <end position="243"/>
    </location>
</feature>
<keyword evidence="3 10" id="KW-0500">Molybdenum</keyword>
<accession>A0A4V6CXF6</accession>
<organism evidence="13 14">
    <name type="scientific">Bradyrhizobium elkanii</name>
    <dbReference type="NCBI Taxonomy" id="29448"/>
    <lineage>
        <taxon>Bacteria</taxon>
        <taxon>Pseudomonadati</taxon>
        <taxon>Pseudomonadota</taxon>
        <taxon>Alphaproteobacteria</taxon>
        <taxon>Hyphomicrobiales</taxon>
        <taxon>Nitrobacteraceae</taxon>
        <taxon>Bradyrhizobium</taxon>
    </lineage>
</organism>
<keyword evidence="8" id="KW-0472">Membrane</keyword>
<evidence type="ECO:0000313" key="13">
    <source>
        <dbReference type="EMBL" id="TKV80215.1"/>
    </source>
</evidence>
<keyword evidence="7" id="KW-1278">Translocase</keyword>
<dbReference type="GO" id="GO:0016020">
    <property type="term" value="C:membrane"/>
    <property type="evidence" value="ECO:0007669"/>
    <property type="project" value="InterPro"/>
</dbReference>
<dbReference type="Gene3D" id="2.40.50.100">
    <property type="match status" value="1"/>
</dbReference>
<dbReference type="Gene3D" id="3.40.50.300">
    <property type="entry name" value="P-loop containing nucleotide triphosphate hydrolases"/>
    <property type="match status" value="1"/>
</dbReference>
<evidence type="ECO:0000256" key="10">
    <source>
        <dbReference type="PROSITE-ProRule" id="PRU01213"/>
    </source>
</evidence>
<keyword evidence="6 13" id="KW-0067">ATP-binding</keyword>
<evidence type="ECO:0000259" key="12">
    <source>
        <dbReference type="PROSITE" id="PS51866"/>
    </source>
</evidence>
<evidence type="ECO:0000256" key="9">
    <source>
        <dbReference type="ARBA" id="ARBA00024722"/>
    </source>
</evidence>
<protein>
    <submittedName>
        <fullName evidence="13">Molybdenum ABC transporter ATP-binding protein</fullName>
    </submittedName>
</protein>
<evidence type="ECO:0000259" key="11">
    <source>
        <dbReference type="PROSITE" id="PS50893"/>
    </source>
</evidence>
<dbReference type="GO" id="GO:0005524">
    <property type="term" value="F:ATP binding"/>
    <property type="evidence" value="ECO:0007669"/>
    <property type="project" value="UniProtKB-KW"/>
</dbReference>
<dbReference type="Pfam" id="PF03459">
    <property type="entry name" value="TOBE"/>
    <property type="match status" value="1"/>
</dbReference>
<evidence type="ECO:0000256" key="2">
    <source>
        <dbReference type="ARBA" id="ARBA00022475"/>
    </source>
</evidence>
<name>A0A4V6CXF6_BRAEL</name>
<dbReference type="InterPro" id="IPR005116">
    <property type="entry name" value="Transp-assoc_OB_typ1"/>
</dbReference>
<keyword evidence="5" id="KW-0547">Nucleotide-binding</keyword>
<dbReference type="InterPro" id="IPR050334">
    <property type="entry name" value="Molybdenum_import_ModC"/>
</dbReference>
<gene>
    <name evidence="13" type="primary">modC</name>
    <name evidence="13" type="ORF">FDV58_18530</name>
</gene>
<dbReference type="Pfam" id="PF00005">
    <property type="entry name" value="ABC_tran"/>
    <property type="match status" value="1"/>
</dbReference>
<sequence length="405" mass="44413">MQHRRGQVREARPGYIEVAFNGAPASIPLDAQFIVPAKGVTAIFGPPGCGKTTLARCIAGIQHLPSGFCGVDGEIWQNETTFRPPHLRPVAYVFQRPILFSHLSVKRTLLYNASKSRATLVDFDGAVKLLDLASLLDCSPSHLSGAERQRLALGSALLAQPRLLLLDDPLIVLDRPAKREILPFIERIREELRLPMIYICHDMTDIERFADHLVMMKDGMVTAAGPLQVVQSDPALAARGEAAVCVDTVVGGYDGRYGLIIVRLRGARLLIPGPPLRPGAKLRLRIAAADVSIVREAPRASSFLNVFPARIKASLPFDESEITLVLALETGRSGVPLLARITRRSYDALGLSDGMDVFAEVARALPVSTLERLLIMPAIPLEDALKRRAHTRNEHKSDHGHDRRF</sequence>
<comment type="caution">
    <text evidence="13">The sequence shown here is derived from an EMBL/GenBank/DDBJ whole genome shotgun (WGS) entry which is preliminary data.</text>
</comment>
<evidence type="ECO:0000256" key="4">
    <source>
        <dbReference type="ARBA" id="ARBA00022519"/>
    </source>
</evidence>
<dbReference type="SMART" id="SM00382">
    <property type="entry name" value="AAA"/>
    <property type="match status" value="1"/>
</dbReference>
<evidence type="ECO:0000313" key="14">
    <source>
        <dbReference type="Proteomes" id="UP000305095"/>
    </source>
</evidence>
<dbReference type="SUPFAM" id="SSF52540">
    <property type="entry name" value="P-loop containing nucleoside triphosphate hydrolases"/>
    <property type="match status" value="1"/>
</dbReference>
<dbReference type="GO" id="GO:0015098">
    <property type="term" value="F:molybdate ion transmembrane transporter activity"/>
    <property type="evidence" value="ECO:0007669"/>
    <property type="project" value="InterPro"/>
</dbReference>
<dbReference type="GO" id="GO:0016887">
    <property type="term" value="F:ATP hydrolysis activity"/>
    <property type="evidence" value="ECO:0007669"/>
    <property type="project" value="InterPro"/>
</dbReference>
<evidence type="ECO:0000256" key="1">
    <source>
        <dbReference type="ARBA" id="ARBA00022448"/>
    </source>
</evidence>
<dbReference type="EMBL" id="SZZP01000010">
    <property type="protein sequence ID" value="TKV80215.1"/>
    <property type="molecule type" value="Genomic_DNA"/>
</dbReference>
<dbReference type="InterPro" id="IPR004606">
    <property type="entry name" value="Mop_domain"/>
</dbReference>
<evidence type="ECO:0000256" key="3">
    <source>
        <dbReference type="ARBA" id="ARBA00022505"/>
    </source>
</evidence>
<dbReference type="InterPro" id="IPR027417">
    <property type="entry name" value="P-loop_NTPase"/>
</dbReference>
<evidence type="ECO:0000256" key="6">
    <source>
        <dbReference type="ARBA" id="ARBA00022840"/>
    </source>
</evidence>